<dbReference type="Proteomes" id="UP000316778">
    <property type="component" value="Unassembled WGS sequence"/>
</dbReference>
<evidence type="ECO:0000259" key="2">
    <source>
        <dbReference type="Pfam" id="PF07593"/>
    </source>
</evidence>
<dbReference type="Pfam" id="PF13517">
    <property type="entry name" value="FG-GAP_3"/>
    <property type="match status" value="5"/>
</dbReference>
<organism evidence="3 4">
    <name type="scientific">Chitinophaga japonensis</name>
    <name type="common">Flexibacter japonensis</name>
    <dbReference type="NCBI Taxonomy" id="104662"/>
    <lineage>
        <taxon>Bacteria</taxon>
        <taxon>Pseudomonadati</taxon>
        <taxon>Bacteroidota</taxon>
        <taxon>Chitinophagia</taxon>
        <taxon>Chitinophagales</taxon>
        <taxon>Chitinophagaceae</taxon>
        <taxon>Chitinophaga</taxon>
    </lineage>
</organism>
<dbReference type="Gene3D" id="2.130.10.130">
    <property type="entry name" value="Integrin alpha, N-terminal"/>
    <property type="match status" value="4"/>
</dbReference>
<dbReference type="InterPro" id="IPR028994">
    <property type="entry name" value="Integrin_alpha_N"/>
</dbReference>
<dbReference type="EMBL" id="VLLG01000002">
    <property type="protein sequence ID" value="TWI91450.1"/>
    <property type="molecule type" value="Genomic_DNA"/>
</dbReference>
<keyword evidence="1" id="KW-0732">Signal</keyword>
<dbReference type="AlphaFoldDB" id="A0A562TEP0"/>
<comment type="caution">
    <text evidence="3">The sequence shown here is derived from an EMBL/GenBank/DDBJ whole genome shotgun (WGS) entry which is preliminary data.</text>
</comment>
<accession>A0A562TEP0</accession>
<evidence type="ECO:0000256" key="1">
    <source>
        <dbReference type="ARBA" id="ARBA00022729"/>
    </source>
</evidence>
<dbReference type="InterPro" id="IPR013517">
    <property type="entry name" value="FG-GAP"/>
</dbReference>
<dbReference type="RefSeq" id="WP_145710601.1">
    <property type="nucleotide sequence ID" value="NZ_BAAAFY010000001.1"/>
</dbReference>
<dbReference type="SUPFAM" id="SSF69318">
    <property type="entry name" value="Integrin alpha N-terminal domain"/>
    <property type="match status" value="3"/>
</dbReference>
<evidence type="ECO:0000313" key="3">
    <source>
        <dbReference type="EMBL" id="TWI91450.1"/>
    </source>
</evidence>
<dbReference type="Pfam" id="PF07593">
    <property type="entry name" value="UnbV_ASPIC"/>
    <property type="match status" value="1"/>
</dbReference>
<gene>
    <name evidence="3" type="ORF">LX66_0819</name>
</gene>
<protein>
    <submittedName>
        <fullName evidence="3">FG-GAP repeat protein</fullName>
    </submittedName>
</protein>
<dbReference type="InterPro" id="IPR027039">
    <property type="entry name" value="Crtac1"/>
</dbReference>
<evidence type="ECO:0000313" key="4">
    <source>
        <dbReference type="Proteomes" id="UP000316778"/>
    </source>
</evidence>
<dbReference type="PANTHER" id="PTHR16026:SF0">
    <property type="entry name" value="CARTILAGE ACIDIC PROTEIN 1"/>
    <property type="match status" value="1"/>
</dbReference>
<proteinExistence type="predicted"/>
<dbReference type="PROSITE" id="PS51257">
    <property type="entry name" value="PROKAR_LIPOPROTEIN"/>
    <property type="match status" value="1"/>
</dbReference>
<name>A0A562TEP0_CHIJA</name>
<dbReference type="PANTHER" id="PTHR16026">
    <property type="entry name" value="CARTILAGE ACIDIC PROTEIN 1"/>
    <property type="match status" value="1"/>
</dbReference>
<sequence>MTDIQDKARTGLPAIRKWWEGCLLPFLLVACSRTTPPLFEQLPPEVTNVDFVNHVEDTDSLGILDYLYYYNGGGVSLGDINNDGLPDIYLTANKGGNRLYLNQGDCRFEDITAKAGVAGRAGWTTGTTMTDVNGDGWLDIYVSTVGGYKGLRSVNQLFINNRNGTFSEQAAQWGLNGQGFCTQAAFFDYDRDGDLDMYLLKHSVHSVGNYNDTAIRRIPSPESGDQLLRNDGDRFTDVTPQSGIYSSAVGYGLGVAVADLDNDGWDDLYISNDFHENDYYYHNNRDGTFTEMNTTAFGHESRFSMGSDIADINNDGWLDIMTLDMLPPDETVLKSSGGDDPLDIYNFKMGFGYHHQYSRNCLQLNTGAGRRFSEIALYSGVAATDWSWSPLMADFDNDGRKDIFISAGILRRPNDLDYIKYIANSEVQRMMLSSRRMDRAILERMPGGKWHNYIFQGTDSLVFTDRSMEWGLEEPDFSNGAAYADLDNDGDLDLVVNRINAPAAIYRNRAADQTGNHFLRLQFKGSPPNTAGIGAKVWVKTGNRLQYAAQQTTRGFQSSVAPGLLFGLGESSVADTVTVTWPTGATQVLTKVKADQTLVLEQGRAKSGEHYRSFTAPPLPLFEPVTDSTGLEEPHRENSFVDFNRQLFIPHQLSTAGPPLAAGDINGDGLDDLFVGGARGQAGKMYLQQPDGSFVTVDDAVFRADAASEDVDALLVDVDNDQDLDLYVVSGGNEFTGQAPQLPDRLYINDGKGNFHRSRSLPALYGNKSVVSAADLDKDGDMDLFIGGRADAQAYGLPAASWLLVNDGRGRFTDSTAALAPALAKAGMVTSAAWADVDGDTWPDLLLAGEWMPPRIFRNVKGRFTEMTEKAGLERLSGWWQSMLAADLDGDGAPEIILGNWGLNSRLKASAAYPLRMYVADMDGNGATDQVLAYAHKGAYYTFLGKEELEKQLPAIIKKKYTTYRSFAGQPVTQVLGGILDTAQLLQAAELRSLVLWNNGKGTFTPAPLPAQAQWSPVMALYAGDVDMDGHTDIITGGNFYGVLPYEGRYDANAGCLLKGNGKGGWEVRPPLWSGWTPTGEVRDIKVLRTINGQQYYAVSRNNDKLLLFRKKRP</sequence>
<keyword evidence="4" id="KW-1185">Reference proteome</keyword>
<dbReference type="OrthoDB" id="600363at2"/>
<feature type="domain" description="ASPIC/UnbV" evidence="2">
    <location>
        <begin position="532"/>
        <end position="598"/>
    </location>
</feature>
<reference evidence="3 4" key="1">
    <citation type="journal article" date="2013" name="Stand. Genomic Sci.">
        <title>Genomic Encyclopedia of Type Strains, Phase I: The one thousand microbial genomes (KMG-I) project.</title>
        <authorList>
            <person name="Kyrpides N.C."/>
            <person name="Woyke T."/>
            <person name="Eisen J.A."/>
            <person name="Garrity G."/>
            <person name="Lilburn T.G."/>
            <person name="Beck B.J."/>
            <person name="Whitman W.B."/>
            <person name="Hugenholtz P."/>
            <person name="Klenk H.P."/>
        </authorList>
    </citation>
    <scope>NUCLEOTIDE SEQUENCE [LARGE SCALE GENOMIC DNA]</scope>
    <source>
        <strain evidence="3 4">DSM 13484</strain>
    </source>
</reference>
<dbReference type="InterPro" id="IPR011519">
    <property type="entry name" value="UnbV_ASPIC"/>
</dbReference>